<dbReference type="Pfam" id="PF06094">
    <property type="entry name" value="GGACT"/>
    <property type="match status" value="1"/>
</dbReference>
<feature type="non-terminal residue" evidence="1">
    <location>
        <position position="1"/>
    </location>
</feature>
<dbReference type="Gene3D" id="3.10.490.10">
    <property type="entry name" value="Gamma-glutamyl cyclotransferase-like"/>
    <property type="match status" value="1"/>
</dbReference>
<dbReference type="SUPFAM" id="SSF110857">
    <property type="entry name" value="Gamma-glutamyl cyclotransferase-like"/>
    <property type="match status" value="1"/>
</dbReference>
<dbReference type="EMBL" id="OB740321">
    <property type="protein sequence ID" value="CAD7239765.1"/>
    <property type="molecule type" value="Genomic_DNA"/>
</dbReference>
<dbReference type="InterPro" id="IPR013024">
    <property type="entry name" value="GGCT-like"/>
</dbReference>
<proteinExistence type="predicted"/>
<feature type="non-terminal residue" evidence="1">
    <location>
        <position position="111"/>
    </location>
</feature>
<evidence type="ECO:0000313" key="1">
    <source>
        <dbReference type="EMBL" id="CAD7239765.1"/>
    </source>
</evidence>
<organism evidence="1">
    <name type="scientific">Cyprideis torosa</name>
    <dbReference type="NCBI Taxonomy" id="163714"/>
    <lineage>
        <taxon>Eukaryota</taxon>
        <taxon>Metazoa</taxon>
        <taxon>Ecdysozoa</taxon>
        <taxon>Arthropoda</taxon>
        <taxon>Crustacea</taxon>
        <taxon>Oligostraca</taxon>
        <taxon>Ostracoda</taxon>
        <taxon>Podocopa</taxon>
        <taxon>Podocopida</taxon>
        <taxon>Cytherocopina</taxon>
        <taxon>Cytheroidea</taxon>
        <taxon>Cytherideidae</taxon>
        <taxon>Cyprideis</taxon>
    </lineage>
</organism>
<dbReference type="AlphaFoldDB" id="A0A7R8X2U6"/>
<gene>
    <name evidence="1" type="ORF">CTOB1V02_LOCUS17580</name>
</gene>
<dbReference type="OrthoDB" id="113620at2759"/>
<reference evidence="1" key="1">
    <citation type="submission" date="2020-11" db="EMBL/GenBank/DDBJ databases">
        <authorList>
            <person name="Tran Van P."/>
        </authorList>
    </citation>
    <scope>NUCLEOTIDE SEQUENCE</scope>
</reference>
<protein>
    <submittedName>
        <fullName evidence="1">Uncharacterized protein</fullName>
    </submittedName>
</protein>
<dbReference type="CDD" id="cd06661">
    <property type="entry name" value="GGCT_like"/>
    <property type="match status" value="1"/>
</dbReference>
<accession>A0A7R8X2U6</accession>
<name>A0A7R8X2U6_9CRUS</name>
<dbReference type="InterPro" id="IPR009288">
    <property type="entry name" value="AIG2-like_dom"/>
</dbReference>
<sequence length="111" mass="12105">LQGSIGYPDLKHRVFVYGTLRSGQANHYLLSTSVFLGEYRTLARYSMRDLGAYPGVVAGRTAIVGEVYADGAASPAVIGANMPPLGYAARARFFQMAVRHDALKWRMALLP</sequence>
<dbReference type="InterPro" id="IPR036568">
    <property type="entry name" value="GGCT-like_sf"/>
</dbReference>